<sequence length="51" mass="5864">MAESTLLVCLLELVVIYMYLGSRDQLMMAESKPLVCLLELVVIYMYNICMT</sequence>
<dbReference type="InParanoid" id="A7REN7"/>
<gene>
    <name evidence="2" type="ORF">NEMVEDRAFT_v1g237689</name>
</gene>
<dbReference type="AlphaFoldDB" id="A7REN7"/>
<keyword evidence="1" id="KW-1133">Transmembrane helix</keyword>
<organism evidence="2 3">
    <name type="scientific">Nematostella vectensis</name>
    <name type="common">Starlet sea anemone</name>
    <dbReference type="NCBI Taxonomy" id="45351"/>
    <lineage>
        <taxon>Eukaryota</taxon>
        <taxon>Metazoa</taxon>
        <taxon>Cnidaria</taxon>
        <taxon>Anthozoa</taxon>
        <taxon>Hexacorallia</taxon>
        <taxon>Actiniaria</taxon>
        <taxon>Edwardsiidae</taxon>
        <taxon>Nematostella</taxon>
    </lineage>
</organism>
<keyword evidence="1" id="KW-0472">Membrane</keyword>
<dbReference type="EMBL" id="DS469507">
    <property type="protein sequence ID" value="EDO49826.1"/>
    <property type="molecule type" value="Genomic_DNA"/>
</dbReference>
<evidence type="ECO:0000313" key="3">
    <source>
        <dbReference type="Proteomes" id="UP000001593"/>
    </source>
</evidence>
<accession>A7REN7</accession>
<evidence type="ECO:0000313" key="2">
    <source>
        <dbReference type="EMBL" id="EDO49826.1"/>
    </source>
</evidence>
<dbReference type="HOGENOM" id="CLU_3108814_0_0_1"/>
<feature type="transmembrane region" description="Helical" evidence="1">
    <location>
        <begin position="6"/>
        <end position="22"/>
    </location>
</feature>
<name>A7REN7_NEMVE</name>
<dbReference type="Proteomes" id="UP000001593">
    <property type="component" value="Unassembled WGS sequence"/>
</dbReference>
<keyword evidence="1" id="KW-0812">Transmembrane</keyword>
<reference evidence="2 3" key="1">
    <citation type="journal article" date="2007" name="Science">
        <title>Sea anemone genome reveals ancestral eumetazoan gene repertoire and genomic organization.</title>
        <authorList>
            <person name="Putnam N.H."/>
            <person name="Srivastava M."/>
            <person name="Hellsten U."/>
            <person name="Dirks B."/>
            <person name="Chapman J."/>
            <person name="Salamov A."/>
            <person name="Terry A."/>
            <person name="Shapiro H."/>
            <person name="Lindquist E."/>
            <person name="Kapitonov V.V."/>
            <person name="Jurka J."/>
            <person name="Genikhovich G."/>
            <person name="Grigoriev I.V."/>
            <person name="Lucas S.M."/>
            <person name="Steele R.E."/>
            <person name="Finnerty J.R."/>
            <person name="Technau U."/>
            <person name="Martindale M.Q."/>
            <person name="Rokhsar D.S."/>
        </authorList>
    </citation>
    <scope>NUCLEOTIDE SEQUENCE [LARGE SCALE GENOMIC DNA]</scope>
    <source>
        <strain evidence="3">CH2 X CH6</strain>
    </source>
</reference>
<evidence type="ECO:0000256" key="1">
    <source>
        <dbReference type="SAM" id="Phobius"/>
    </source>
</evidence>
<protein>
    <submittedName>
        <fullName evidence="2">Uncharacterized protein</fullName>
    </submittedName>
</protein>
<proteinExistence type="predicted"/>
<keyword evidence="3" id="KW-1185">Reference proteome</keyword>